<dbReference type="Gene3D" id="2.120.10.30">
    <property type="entry name" value="TolB, C-terminal domain"/>
    <property type="match status" value="1"/>
</dbReference>
<evidence type="ECO:0000313" key="1">
    <source>
        <dbReference type="EMBL" id="MDF1613220.1"/>
    </source>
</evidence>
<comment type="caution">
    <text evidence="1">The sequence shown here is derived from an EMBL/GenBank/DDBJ whole genome shotgun (WGS) entry which is preliminary data.</text>
</comment>
<sequence>MNKIILLVFAAGLMIFVTTCDTVENRIDKPNFKGKVVYVTYYDDSPKTELTIMNINGTNRRVIDTSEKFYINEPTWFLNGRKLLFTIASLKLFLINEDGTEKQDLNAQINILSPRISPNERYIVYNLFGAAPERPVLFDIAKGKVVKQLCETSNSFDFGPNPWKKDNQSVLLNAQLERNGDYGLYFVDINSGGIDTIITSPQRLFNRPLLSKDETEIIYSTIFWGASSGYGDLYRLNTKTKETVKLSLSINNLKIMFPKYWTSDKRYLLFVADNDDERRSTCDLLYHDFLTGNTDYLLKNISYDIDVWLEE</sequence>
<proteinExistence type="predicted"/>
<dbReference type="InterPro" id="IPR011042">
    <property type="entry name" value="6-blade_b-propeller_TolB-like"/>
</dbReference>
<evidence type="ECO:0000313" key="2">
    <source>
        <dbReference type="Proteomes" id="UP001221302"/>
    </source>
</evidence>
<reference evidence="1" key="1">
    <citation type="submission" date="2023-03" db="EMBL/GenBank/DDBJ databases">
        <title>Stygiobacter electus gen. nov., sp. nov., facultatively anaerobic thermotolerant bacterium of the class Ignavibacteria from a well of Yessentuki mineral water deposit.</title>
        <authorList>
            <person name="Podosokorskaya O.A."/>
            <person name="Elcheninov A.G."/>
            <person name="Petrova N.F."/>
            <person name="Zavarzina D.G."/>
            <person name="Kublanov I.V."/>
            <person name="Merkel A.Y."/>
        </authorList>
    </citation>
    <scope>NUCLEOTIDE SEQUENCE</scope>
    <source>
        <strain evidence="1">09-Me</strain>
    </source>
</reference>
<protein>
    <recommendedName>
        <fullName evidence="3">DUF5050 domain-containing protein</fullName>
    </recommendedName>
</protein>
<name>A0AAE3P2T8_9BACT</name>
<dbReference type="PANTHER" id="PTHR36842">
    <property type="entry name" value="PROTEIN TOLB HOMOLOG"/>
    <property type="match status" value="1"/>
</dbReference>
<accession>A0AAE3P2T8</accession>
<dbReference type="SUPFAM" id="SSF82171">
    <property type="entry name" value="DPP6 N-terminal domain-like"/>
    <property type="match status" value="1"/>
</dbReference>
<dbReference type="Proteomes" id="UP001221302">
    <property type="component" value="Unassembled WGS sequence"/>
</dbReference>
<organism evidence="1 2">
    <name type="scientific">Stygiobacter electus</name>
    <dbReference type="NCBI Taxonomy" id="3032292"/>
    <lineage>
        <taxon>Bacteria</taxon>
        <taxon>Pseudomonadati</taxon>
        <taxon>Ignavibacteriota</taxon>
        <taxon>Ignavibacteria</taxon>
        <taxon>Ignavibacteriales</taxon>
        <taxon>Melioribacteraceae</taxon>
        <taxon>Stygiobacter</taxon>
    </lineage>
</organism>
<dbReference type="RefSeq" id="WP_321536992.1">
    <property type="nucleotide sequence ID" value="NZ_JARGDL010000031.1"/>
</dbReference>
<evidence type="ECO:0008006" key="3">
    <source>
        <dbReference type="Google" id="ProtNLM"/>
    </source>
</evidence>
<keyword evidence="2" id="KW-1185">Reference proteome</keyword>
<gene>
    <name evidence="1" type="ORF">P0M35_13740</name>
</gene>
<dbReference type="AlphaFoldDB" id="A0AAE3P2T8"/>
<dbReference type="PANTHER" id="PTHR36842:SF1">
    <property type="entry name" value="PROTEIN TOLB"/>
    <property type="match status" value="1"/>
</dbReference>
<dbReference type="EMBL" id="JARGDL010000031">
    <property type="protein sequence ID" value="MDF1613220.1"/>
    <property type="molecule type" value="Genomic_DNA"/>
</dbReference>